<accession>A0A5D3DWZ0</accession>
<dbReference type="InterPro" id="IPR027806">
    <property type="entry name" value="HARBI1_dom"/>
</dbReference>
<dbReference type="GO" id="GO:0005634">
    <property type="term" value="C:nucleus"/>
    <property type="evidence" value="ECO:0007669"/>
    <property type="project" value="UniProtKB-SubCell"/>
</dbReference>
<evidence type="ECO:0000256" key="5">
    <source>
        <dbReference type="ARBA" id="ARBA00022723"/>
    </source>
</evidence>
<evidence type="ECO:0000256" key="2">
    <source>
        <dbReference type="ARBA" id="ARBA00004123"/>
    </source>
</evidence>
<dbReference type="OrthoDB" id="1699974at2759"/>
<organism evidence="11 13">
    <name type="scientific">Cucumis melo var. makuwa</name>
    <name type="common">Oriental melon</name>
    <dbReference type="NCBI Taxonomy" id="1194695"/>
    <lineage>
        <taxon>Eukaryota</taxon>
        <taxon>Viridiplantae</taxon>
        <taxon>Streptophyta</taxon>
        <taxon>Embryophyta</taxon>
        <taxon>Tracheophyta</taxon>
        <taxon>Spermatophyta</taxon>
        <taxon>Magnoliopsida</taxon>
        <taxon>eudicotyledons</taxon>
        <taxon>Gunneridae</taxon>
        <taxon>Pentapetalae</taxon>
        <taxon>rosids</taxon>
        <taxon>fabids</taxon>
        <taxon>Cucurbitales</taxon>
        <taxon>Cucurbitaceae</taxon>
        <taxon>Benincaseae</taxon>
        <taxon>Cucumis</taxon>
    </lineage>
</organism>
<dbReference type="EMBL" id="SSTD01002353">
    <property type="protein sequence ID" value="TYK28151.1"/>
    <property type="molecule type" value="Genomic_DNA"/>
</dbReference>
<dbReference type="GO" id="GO:0046872">
    <property type="term" value="F:metal ion binding"/>
    <property type="evidence" value="ECO:0007669"/>
    <property type="project" value="UniProtKB-KW"/>
</dbReference>
<dbReference type="Pfam" id="PF13359">
    <property type="entry name" value="DDE_Tnp_4"/>
    <property type="match status" value="1"/>
</dbReference>
<dbReference type="AlphaFoldDB" id="A0A5D3DWZ0"/>
<evidence type="ECO:0000313" key="11">
    <source>
        <dbReference type="EMBL" id="TYK28151.1"/>
    </source>
</evidence>
<keyword evidence="5" id="KW-0479">Metal-binding</keyword>
<evidence type="ECO:0000259" key="8">
    <source>
        <dbReference type="Pfam" id="PF13359"/>
    </source>
</evidence>
<gene>
    <name evidence="11" type="ORF">E5676_scaffold289G00650</name>
    <name evidence="10" type="ORF">E6C27_scaffold319G00710</name>
</gene>
<keyword evidence="6" id="KW-0378">Hydrolase</keyword>
<evidence type="ECO:0000256" key="6">
    <source>
        <dbReference type="ARBA" id="ARBA00022801"/>
    </source>
</evidence>
<dbReference type="InterPro" id="IPR058353">
    <property type="entry name" value="DUF8040"/>
</dbReference>
<dbReference type="PANTHER" id="PTHR22930">
    <property type="match status" value="1"/>
</dbReference>
<dbReference type="Pfam" id="PF26138">
    <property type="entry name" value="DUF8040"/>
    <property type="match status" value="1"/>
</dbReference>
<evidence type="ECO:0000259" key="9">
    <source>
        <dbReference type="Pfam" id="PF26138"/>
    </source>
</evidence>
<protein>
    <submittedName>
        <fullName evidence="10 11">Nuclease HARBI1</fullName>
    </submittedName>
</protein>
<keyword evidence="4" id="KW-0540">Nuclease</keyword>
<comment type="caution">
    <text evidence="11">The sequence shown here is derived from an EMBL/GenBank/DDBJ whole genome shotgun (WGS) entry which is preliminary data.</text>
</comment>
<evidence type="ECO:0000256" key="4">
    <source>
        <dbReference type="ARBA" id="ARBA00022722"/>
    </source>
</evidence>
<evidence type="ECO:0000256" key="1">
    <source>
        <dbReference type="ARBA" id="ARBA00001968"/>
    </source>
</evidence>
<feature type="domain" description="DUF8040" evidence="9">
    <location>
        <begin position="2"/>
        <end position="41"/>
    </location>
</feature>
<evidence type="ECO:0000313" key="12">
    <source>
        <dbReference type="Proteomes" id="UP000321393"/>
    </source>
</evidence>
<dbReference type="GO" id="GO:0016787">
    <property type="term" value="F:hydrolase activity"/>
    <property type="evidence" value="ECO:0007669"/>
    <property type="project" value="UniProtKB-KW"/>
</dbReference>
<keyword evidence="7" id="KW-0539">Nucleus</keyword>
<dbReference type="EMBL" id="SSTE01008362">
    <property type="protein sequence ID" value="KAA0055945.1"/>
    <property type="molecule type" value="Genomic_DNA"/>
</dbReference>
<name>A0A5D3DWZ0_CUCMM</name>
<comment type="similarity">
    <text evidence="3">Belongs to the HARBI1 family.</text>
</comment>
<evidence type="ECO:0000256" key="7">
    <source>
        <dbReference type="ARBA" id="ARBA00023242"/>
    </source>
</evidence>
<feature type="domain" description="DDE Tnp4" evidence="8">
    <location>
        <begin position="87"/>
        <end position="203"/>
    </location>
</feature>
<evidence type="ECO:0000313" key="13">
    <source>
        <dbReference type="Proteomes" id="UP000321947"/>
    </source>
</evidence>
<evidence type="ECO:0000256" key="3">
    <source>
        <dbReference type="ARBA" id="ARBA00006958"/>
    </source>
</evidence>
<comment type="subcellular location">
    <subcellularLocation>
        <location evidence="2">Nucleus</location>
    </subcellularLocation>
</comment>
<sequence length="251" mass="29102">MVVMFLYVLAHDMNNRVIQRKFVRSGETVSRHFSLMLLAVVRLHDELIKKLVPVTNHLHKSTMEVFRGTCSRSHLVYNTKGDFVYNSFRRVANSCILRDALAQPNELQVPKGYYYLYDAGYPNVKGFLIPYRGQRYHLQEWRDTRNVSTTAKEYFNMKHLSARNIIECTFDFLKSHWAILRGKSNYALQVQCRTILTCCLLHNLINREITNGEDIDNIDEGDSTYAMTTVGDDIIFSTLRSRTSGLSGRMN</sequence>
<dbReference type="Proteomes" id="UP000321393">
    <property type="component" value="Unassembled WGS sequence"/>
</dbReference>
<comment type="cofactor">
    <cofactor evidence="1">
        <name>a divalent metal cation</name>
        <dbReference type="ChEBI" id="CHEBI:60240"/>
    </cofactor>
</comment>
<proteinExistence type="inferred from homology"/>
<dbReference type="PANTHER" id="PTHR22930:SF281">
    <property type="entry name" value="NUCLEASE"/>
    <property type="match status" value="1"/>
</dbReference>
<dbReference type="GO" id="GO:0004518">
    <property type="term" value="F:nuclease activity"/>
    <property type="evidence" value="ECO:0007669"/>
    <property type="project" value="UniProtKB-KW"/>
</dbReference>
<dbReference type="InterPro" id="IPR045249">
    <property type="entry name" value="HARBI1-like"/>
</dbReference>
<reference evidence="12 13" key="1">
    <citation type="submission" date="2019-08" db="EMBL/GenBank/DDBJ databases">
        <title>Draft genome sequences of two oriental melons (Cucumis melo L. var makuwa).</title>
        <authorList>
            <person name="Kwon S.-Y."/>
        </authorList>
    </citation>
    <scope>NUCLEOTIDE SEQUENCE [LARGE SCALE GENOMIC DNA]</scope>
    <source>
        <strain evidence="13">cv. Chang Bougi</strain>
        <strain evidence="12">cv. SW 3</strain>
        <tissue evidence="11">Leaf</tissue>
    </source>
</reference>
<dbReference type="Proteomes" id="UP000321947">
    <property type="component" value="Unassembled WGS sequence"/>
</dbReference>
<evidence type="ECO:0000313" key="10">
    <source>
        <dbReference type="EMBL" id="KAA0055945.1"/>
    </source>
</evidence>